<organism evidence="3 4">
    <name type="scientific">Streptomyces klenkii</name>
    <dbReference type="NCBI Taxonomy" id="1420899"/>
    <lineage>
        <taxon>Bacteria</taxon>
        <taxon>Bacillati</taxon>
        <taxon>Actinomycetota</taxon>
        <taxon>Actinomycetes</taxon>
        <taxon>Kitasatosporales</taxon>
        <taxon>Streptomycetaceae</taxon>
        <taxon>Streptomyces</taxon>
    </lineage>
</organism>
<dbReference type="GO" id="GO:0005886">
    <property type="term" value="C:plasma membrane"/>
    <property type="evidence" value="ECO:0007669"/>
    <property type="project" value="TreeGrafter"/>
</dbReference>
<dbReference type="OrthoDB" id="9782395at2"/>
<dbReference type="GO" id="GO:0043164">
    <property type="term" value="P:Gram-negative-bacterium-type cell wall biogenesis"/>
    <property type="evidence" value="ECO:0007669"/>
    <property type="project" value="TreeGrafter"/>
</dbReference>
<reference evidence="3 4" key="1">
    <citation type="journal article" date="2015" name="Antonie Van Leeuwenhoek">
        <title>Streptomyces klenkii sp. nov., isolated from deep marine sediment.</title>
        <authorList>
            <person name="Veyisoglu A."/>
            <person name="Sahin N."/>
        </authorList>
    </citation>
    <scope>NUCLEOTIDE SEQUENCE [LARGE SCALE GENOMIC DNA]</scope>
    <source>
        <strain evidence="3 4">KCTC 29202</strain>
    </source>
</reference>
<dbReference type="CDD" id="cd06259">
    <property type="entry name" value="YdcF-like"/>
    <property type="match status" value="1"/>
</dbReference>
<gene>
    <name evidence="3" type="ORF">D7231_33590</name>
</gene>
<keyword evidence="4" id="KW-1185">Reference proteome</keyword>
<dbReference type="RefSeq" id="WP_120759970.1">
    <property type="nucleotide sequence ID" value="NZ_RBAM01000033.1"/>
</dbReference>
<sequence>MLAFIPTSLFLVLFCLSVREDRRRFRNAVLFGLTLLSLSVALLLQARHLPDGLAMMIYTLVFLVPVFGVVALGVFLVANGLAMIKKEGRRPANLLSGLLGVAVFGMLFFVWSVARINVSPAYQAFVLAVLLLSGYVSFLFLCFLAYAVLYGRIKVRGNVDFVVMLGSGLIGGERVSPLLASRLRKGLEIHNAQVARGGPAPILLTSGGQGPDEKLPESTAMSRWLIQQGAPVWHIQEENRSCTTDENLHFSHEMMTAGKAGYRCVVVTNNFHAFRAAMTARRAGVSGQVLGSPTAKYFWPSATIREFVAVFWEHRTVNLSICAALTVLGVSAGLTR</sequence>
<comment type="caution">
    <text evidence="3">The sequence shown here is derived from an EMBL/GenBank/DDBJ whole genome shotgun (WGS) entry which is preliminary data.</text>
</comment>
<feature type="transmembrane region" description="Helical" evidence="1">
    <location>
        <begin position="56"/>
        <end position="82"/>
    </location>
</feature>
<protein>
    <submittedName>
        <fullName evidence="3">YdcF family protein</fullName>
    </submittedName>
</protein>
<dbReference type="EMBL" id="RBAM01000033">
    <property type="protein sequence ID" value="RKN60042.1"/>
    <property type="molecule type" value="Genomic_DNA"/>
</dbReference>
<name>A0A3B0AHL3_9ACTN</name>
<dbReference type="Pfam" id="PF02698">
    <property type="entry name" value="DUF218"/>
    <property type="match status" value="1"/>
</dbReference>
<dbReference type="Proteomes" id="UP000270343">
    <property type="component" value="Unassembled WGS sequence"/>
</dbReference>
<evidence type="ECO:0000313" key="4">
    <source>
        <dbReference type="Proteomes" id="UP000270343"/>
    </source>
</evidence>
<feature type="transmembrane region" description="Helical" evidence="1">
    <location>
        <begin position="125"/>
        <end position="149"/>
    </location>
</feature>
<keyword evidence="1" id="KW-0472">Membrane</keyword>
<keyword evidence="1" id="KW-0812">Transmembrane</keyword>
<feature type="domain" description="DUF218" evidence="2">
    <location>
        <begin position="160"/>
        <end position="305"/>
    </location>
</feature>
<dbReference type="GO" id="GO:0000270">
    <property type="term" value="P:peptidoglycan metabolic process"/>
    <property type="evidence" value="ECO:0007669"/>
    <property type="project" value="TreeGrafter"/>
</dbReference>
<dbReference type="InterPro" id="IPR003848">
    <property type="entry name" value="DUF218"/>
</dbReference>
<dbReference type="Gene3D" id="3.40.50.620">
    <property type="entry name" value="HUPs"/>
    <property type="match status" value="1"/>
</dbReference>
<dbReference type="InterPro" id="IPR051599">
    <property type="entry name" value="Cell_Envelope_Assoc"/>
</dbReference>
<keyword evidence="1" id="KW-1133">Transmembrane helix</keyword>
<proteinExistence type="predicted"/>
<dbReference type="InterPro" id="IPR014729">
    <property type="entry name" value="Rossmann-like_a/b/a_fold"/>
</dbReference>
<accession>A0A3B0AHL3</accession>
<evidence type="ECO:0000313" key="3">
    <source>
        <dbReference type="EMBL" id="RKN60042.1"/>
    </source>
</evidence>
<feature type="transmembrane region" description="Helical" evidence="1">
    <location>
        <begin position="94"/>
        <end position="113"/>
    </location>
</feature>
<feature type="transmembrane region" description="Helical" evidence="1">
    <location>
        <begin position="27"/>
        <end position="44"/>
    </location>
</feature>
<evidence type="ECO:0000256" key="1">
    <source>
        <dbReference type="SAM" id="Phobius"/>
    </source>
</evidence>
<evidence type="ECO:0000259" key="2">
    <source>
        <dbReference type="Pfam" id="PF02698"/>
    </source>
</evidence>
<dbReference type="PANTHER" id="PTHR30336:SF18">
    <property type="entry name" value="MEMBRANE PROTEIN"/>
    <property type="match status" value="1"/>
</dbReference>
<dbReference type="PANTHER" id="PTHR30336">
    <property type="entry name" value="INNER MEMBRANE PROTEIN, PROBABLE PERMEASE"/>
    <property type="match status" value="1"/>
</dbReference>
<dbReference type="AlphaFoldDB" id="A0A3B0AHL3"/>